<organism evidence="2 3">
    <name type="scientific">Palleronia abyssalis</name>
    <dbReference type="NCBI Taxonomy" id="1501240"/>
    <lineage>
        <taxon>Bacteria</taxon>
        <taxon>Pseudomonadati</taxon>
        <taxon>Pseudomonadota</taxon>
        <taxon>Alphaproteobacteria</taxon>
        <taxon>Rhodobacterales</taxon>
        <taxon>Roseobacteraceae</taxon>
        <taxon>Palleronia</taxon>
    </lineage>
</organism>
<dbReference type="EMBL" id="ONZF01000001">
    <property type="protein sequence ID" value="SPJ22775.1"/>
    <property type="molecule type" value="Genomic_DNA"/>
</dbReference>
<name>A0A2R8BRP6_9RHOB</name>
<dbReference type="RefSeq" id="WP_245897497.1">
    <property type="nucleotide sequence ID" value="NZ_ONZF01000001.1"/>
</dbReference>
<protein>
    <submittedName>
        <fullName evidence="2">Uncharacterized protein</fullName>
    </submittedName>
</protein>
<gene>
    <name evidence="2" type="ORF">PAA8504_00573</name>
</gene>
<keyword evidence="3" id="KW-1185">Reference proteome</keyword>
<evidence type="ECO:0000313" key="3">
    <source>
        <dbReference type="Proteomes" id="UP000244912"/>
    </source>
</evidence>
<proteinExistence type="predicted"/>
<dbReference type="Proteomes" id="UP000244912">
    <property type="component" value="Unassembled WGS sequence"/>
</dbReference>
<feature type="region of interest" description="Disordered" evidence="1">
    <location>
        <begin position="29"/>
        <end position="61"/>
    </location>
</feature>
<evidence type="ECO:0000313" key="2">
    <source>
        <dbReference type="EMBL" id="SPJ22775.1"/>
    </source>
</evidence>
<reference evidence="2 3" key="1">
    <citation type="submission" date="2018-03" db="EMBL/GenBank/DDBJ databases">
        <authorList>
            <person name="Keele B.F."/>
        </authorList>
    </citation>
    <scope>NUCLEOTIDE SEQUENCE [LARGE SCALE GENOMIC DNA]</scope>
    <source>
        <strain evidence="2 3">CECT 8504</strain>
    </source>
</reference>
<sequence length="71" mass="7875">MNASRLISMVGRMVMRRLISRGVNAGIDKAFGSKSSGKPATPEERLQQQAAKKNAQRSKKAIRVARRFGKF</sequence>
<evidence type="ECO:0000256" key="1">
    <source>
        <dbReference type="SAM" id="MobiDB-lite"/>
    </source>
</evidence>
<dbReference type="AlphaFoldDB" id="A0A2R8BRP6"/>
<accession>A0A2R8BRP6</accession>